<dbReference type="EMBL" id="SNZR01000011">
    <property type="protein sequence ID" value="TDR94559.1"/>
    <property type="molecule type" value="Genomic_DNA"/>
</dbReference>
<dbReference type="PANTHER" id="PTHR28583">
    <property type="entry name" value="ACID AMIDASE"/>
    <property type="match status" value="1"/>
</dbReference>
<dbReference type="AlphaFoldDB" id="A0A4V6PZN7"/>
<dbReference type="Gene3D" id="3.60.60.10">
    <property type="entry name" value="Penicillin V Acylase, Chain A"/>
    <property type="match status" value="1"/>
</dbReference>
<keyword evidence="2" id="KW-1185">Reference proteome</keyword>
<protein>
    <submittedName>
        <fullName evidence="1">Uncharacterized protein</fullName>
    </submittedName>
</protein>
<proteinExistence type="predicted"/>
<name>A0A4V6PZN7_9HYPH</name>
<dbReference type="Proteomes" id="UP000295122">
    <property type="component" value="Unassembled WGS sequence"/>
</dbReference>
<dbReference type="GO" id="GO:0016810">
    <property type="term" value="F:hydrolase activity, acting on carbon-nitrogen (but not peptide) bonds"/>
    <property type="evidence" value="ECO:0007669"/>
    <property type="project" value="TreeGrafter"/>
</dbReference>
<organism evidence="1 2">
    <name type="scientific">Enterovirga rhinocerotis</name>
    <dbReference type="NCBI Taxonomy" id="1339210"/>
    <lineage>
        <taxon>Bacteria</taxon>
        <taxon>Pseudomonadati</taxon>
        <taxon>Pseudomonadota</taxon>
        <taxon>Alphaproteobacteria</taxon>
        <taxon>Hyphomicrobiales</taxon>
        <taxon>Methylobacteriaceae</taxon>
        <taxon>Enterovirga</taxon>
    </lineage>
</organism>
<evidence type="ECO:0000313" key="2">
    <source>
        <dbReference type="Proteomes" id="UP000295122"/>
    </source>
</evidence>
<dbReference type="PANTHER" id="PTHR28583:SF1">
    <property type="entry name" value="ACID CERAMIDASE"/>
    <property type="match status" value="1"/>
</dbReference>
<evidence type="ECO:0000313" key="1">
    <source>
        <dbReference type="EMBL" id="TDR94559.1"/>
    </source>
</evidence>
<comment type="caution">
    <text evidence="1">The sequence shown here is derived from an EMBL/GenBank/DDBJ whole genome shotgun (WGS) entry which is preliminary data.</text>
</comment>
<gene>
    <name evidence="1" type="ORF">EV668_1847</name>
</gene>
<sequence length="372" mass="39287">MGAGAIGSVAHQSYLSSTHRRTAPGVLPPIPVFDLRKSDPAAHAVDGKERTLALADACLGPLTPAARLAVSGADALARRWLLASGTPYADEIARIAAGTGVDGAHLLNASYEWGCTALAAPAPDGESARLLRTLDWPFHGLGQRVELWRQRGPAGEFAHLSWPGAVGLLTGMAPARFAAAINQPPLRRRAPIDAIAIDAAIATLSTWRSSGRIPALHLLRRVFETAPDFSAAREMLERTPIAAPAIFTLVGLAPGETCVIERDIEAFETRQGVASAANTWRYANFPGEWGTGRASEQAHDSDQRAEMIEGWAGRAGAPFEWVKAPILNGMTRLAVEADPAKGTLRALGYEEAPNDADSAVPATLPLDWSAAA</sequence>
<accession>A0A4V6PZN7</accession>
<reference evidence="1 2" key="1">
    <citation type="submission" date="2019-03" db="EMBL/GenBank/DDBJ databases">
        <title>Genomic Encyclopedia of Type Strains, Phase IV (KMG-IV): sequencing the most valuable type-strain genomes for metagenomic binning, comparative biology and taxonomic classification.</title>
        <authorList>
            <person name="Goeker M."/>
        </authorList>
    </citation>
    <scope>NUCLEOTIDE SEQUENCE [LARGE SCALE GENOMIC DNA]</scope>
    <source>
        <strain evidence="1 2">DSM 25903</strain>
    </source>
</reference>